<name>A0ABT0PJY7_9GAMM</name>
<dbReference type="RefSeq" id="WP_249701321.1">
    <property type="nucleotide sequence ID" value="NZ_JAMFLX010000030.1"/>
</dbReference>
<dbReference type="EMBL" id="JAMFLX010000030">
    <property type="protein sequence ID" value="MCL6271683.1"/>
    <property type="molecule type" value="Genomic_DNA"/>
</dbReference>
<sequence length="367" mass="39777">MCQSSQTVHSSNTYCVLIESIGRGTPASAAAVAKGLGRPASEVVRCLYTAPAVLVEKVDRNVAEQLNELLESIGYEARVVEMGGFVQETPELYDISLYLQEASKLTTVANKLSKFIGLSESDAVQALLNPPGVVLGSVSRATVAALEALLDGDADLLACPQNKTLYDVFVGELPEVIRRRLLDDLKSRGIPLLGESGLVASSIEISRLEDIWQRYKANAGLKVVNQAFLRFDIQLDSSVSDLTDAQIDCFRRNTDIPENLLAQVVQAAPVTIIESLPKTSLDRVLDDFYKTDIPVSAHLITFQSLGLKVINAQDLSYVNEVLDAFSIGETLQEIPATLPCAFPEIQARVIRRSLESAGATVELVSEL</sequence>
<comment type="caution">
    <text evidence="1">The sequence shown here is derived from an EMBL/GenBank/DDBJ whole genome shotgun (WGS) entry which is preliminary data.</text>
</comment>
<proteinExistence type="predicted"/>
<protein>
    <submittedName>
        <fullName evidence="1">Uncharacterized protein</fullName>
    </submittedName>
</protein>
<reference evidence="1 2" key="1">
    <citation type="submission" date="2022-05" db="EMBL/GenBank/DDBJ databases">
        <authorList>
            <person name="Park J.-S."/>
        </authorList>
    </citation>
    <scope>NUCLEOTIDE SEQUENCE [LARGE SCALE GENOMIC DNA]</scope>
    <source>
        <strain evidence="1 2">2012CJ34-2</strain>
    </source>
</reference>
<dbReference type="Proteomes" id="UP001203338">
    <property type="component" value="Unassembled WGS sequence"/>
</dbReference>
<organism evidence="1 2">
    <name type="scientific">Parendozoicomonas callyspongiae</name>
    <dbReference type="NCBI Taxonomy" id="2942213"/>
    <lineage>
        <taxon>Bacteria</taxon>
        <taxon>Pseudomonadati</taxon>
        <taxon>Pseudomonadota</taxon>
        <taxon>Gammaproteobacteria</taxon>
        <taxon>Oceanospirillales</taxon>
        <taxon>Endozoicomonadaceae</taxon>
        <taxon>Parendozoicomonas</taxon>
    </lineage>
</organism>
<evidence type="ECO:0000313" key="2">
    <source>
        <dbReference type="Proteomes" id="UP001203338"/>
    </source>
</evidence>
<keyword evidence="2" id="KW-1185">Reference proteome</keyword>
<evidence type="ECO:0000313" key="1">
    <source>
        <dbReference type="EMBL" id="MCL6271683.1"/>
    </source>
</evidence>
<gene>
    <name evidence="1" type="ORF">M3P05_17330</name>
</gene>
<accession>A0ABT0PJY7</accession>